<protein>
    <submittedName>
        <fullName evidence="1">Uncharacterized protein</fullName>
    </submittedName>
</protein>
<organism evidence="1 2">
    <name type="scientific">Rhododendron griersonianum</name>
    <dbReference type="NCBI Taxonomy" id="479676"/>
    <lineage>
        <taxon>Eukaryota</taxon>
        <taxon>Viridiplantae</taxon>
        <taxon>Streptophyta</taxon>
        <taxon>Embryophyta</taxon>
        <taxon>Tracheophyta</taxon>
        <taxon>Spermatophyta</taxon>
        <taxon>Magnoliopsida</taxon>
        <taxon>eudicotyledons</taxon>
        <taxon>Gunneridae</taxon>
        <taxon>Pentapetalae</taxon>
        <taxon>asterids</taxon>
        <taxon>Ericales</taxon>
        <taxon>Ericaceae</taxon>
        <taxon>Ericoideae</taxon>
        <taxon>Rhodoreae</taxon>
        <taxon>Rhododendron</taxon>
    </lineage>
</organism>
<dbReference type="Proteomes" id="UP000823749">
    <property type="component" value="Chromosome 6"/>
</dbReference>
<accession>A0AAV6JRY0</accession>
<evidence type="ECO:0000313" key="1">
    <source>
        <dbReference type="EMBL" id="KAG5543048.1"/>
    </source>
</evidence>
<evidence type="ECO:0000313" key="2">
    <source>
        <dbReference type="Proteomes" id="UP000823749"/>
    </source>
</evidence>
<gene>
    <name evidence="1" type="ORF">RHGRI_015961</name>
</gene>
<name>A0AAV6JRY0_9ERIC</name>
<comment type="caution">
    <text evidence="1">The sequence shown here is derived from an EMBL/GenBank/DDBJ whole genome shotgun (WGS) entry which is preliminary data.</text>
</comment>
<dbReference type="AlphaFoldDB" id="A0AAV6JRY0"/>
<dbReference type="EMBL" id="JACTNZ010000006">
    <property type="protein sequence ID" value="KAG5543048.1"/>
    <property type="molecule type" value="Genomic_DNA"/>
</dbReference>
<reference evidence="1 2" key="1">
    <citation type="submission" date="2020-08" db="EMBL/GenBank/DDBJ databases">
        <title>Plant Genome Project.</title>
        <authorList>
            <person name="Zhang R.-G."/>
        </authorList>
    </citation>
    <scope>NUCLEOTIDE SEQUENCE [LARGE SCALE GENOMIC DNA]</scope>
    <source>
        <strain evidence="1">WSP0</strain>
        <tissue evidence="1">Leaf</tissue>
    </source>
</reference>
<keyword evidence="2" id="KW-1185">Reference proteome</keyword>
<sequence length="89" mass="10017">METVKKLPGFLSAYGDRQVTVDTTHTFEFLSLNPVTGLRPASDYGKDVIVGVLDSGGGRRARATTVRERRRRRRRLCPIFVFGLGFLFI</sequence>
<proteinExistence type="predicted"/>